<reference evidence="2 3" key="1">
    <citation type="submission" date="2024-12" db="EMBL/GenBank/DDBJ databases">
        <authorList>
            <person name="Hu S."/>
        </authorList>
    </citation>
    <scope>NUCLEOTIDE SEQUENCE [LARGE SCALE GENOMIC DNA]</scope>
    <source>
        <strain evidence="2 3">P-25</strain>
    </source>
</reference>
<dbReference type="PANTHER" id="PTHR46844:SF1">
    <property type="entry name" value="SLR5058 PROTEIN"/>
    <property type="match status" value="1"/>
</dbReference>
<evidence type="ECO:0000313" key="2">
    <source>
        <dbReference type="EMBL" id="MFN0291199.1"/>
    </source>
</evidence>
<proteinExistence type="predicted"/>
<dbReference type="RefSeq" id="WP_138730408.1">
    <property type="nucleotide sequence ID" value="NZ_SRMP02000010.1"/>
</dbReference>
<dbReference type="InterPro" id="IPR027417">
    <property type="entry name" value="P-loop_NTPase"/>
</dbReference>
<dbReference type="Proteomes" id="UP001517367">
    <property type="component" value="Unassembled WGS sequence"/>
</dbReference>
<dbReference type="Gene3D" id="3.40.50.300">
    <property type="entry name" value="P-loop containing nucleotide triphosphate hydrolases"/>
    <property type="match status" value="1"/>
</dbReference>
<accession>A0ABW9JFM6</accession>
<sequence>MALLTTASTISLVSAFKDPILKSCKDIKTEILFFLDDGLPDYINSIKDKFQHTKTFLYRQENVNFYDVFFPVSVKIQKGTKTVTVCEDLFGESNFVSIIGTAGSGKTMLMKHFFLESIKTCYKIPLFIELRSLNDFKGSFTDLIYEVILNNRLSPNSKILERLLESGNFLLLLDGYDEIFSEKKDSVTNDIDKFIDRFSKNKYIISSRPGSGVDAMPRFNNYPVMPLNKREISQFIDIVLKGTDDKELGAKIKEVIAKPENKDYSNFLSSPLLLSMFILTFSQYPELPKKKSKFYWNVFDTLATKHDSFTKKGGYQHERKSGLQNEQFEKILQWLSYKSLFEGRISFDAEYLSLSLSQIKKELAMDFDVKTLIDDLTVAISILIIDGIEYKFPHKSIQEYFSVMLIKDFNVNIKQKIYQIQFKSLEFKSTGGSFNLWSLALEIDKRDFTKMFLIYFLEDFTSKFKMFSGVKKLHQLYLIWNIREGFEQLGETEFRFNKSRIYNSAYGLYNSIFRFLNLNSFDVYNIISQTHEDLKEEFSEYLLSKLDDPANKESLHNEDNEKFNYYFPAKYHWGEELENLIEKSEVTSLFIDWIKSLEEAIKKYEKELEEENAANITLLGFKL</sequence>
<name>A0ABW9JFM6_9SPHI</name>
<dbReference type="PROSITE" id="PS50837">
    <property type="entry name" value="NACHT"/>
    <property type="match status" value="1"/>
</dbReference>
<dbReference type="EMBL" id="SRMP02000010">
    <property type="protein sequence ID" value="MFN0291199.1"/>
    <property type="molecule type" value="Genomic_DNA"/>
</dbReference>
<dbReference type="PANTHER" id="PTHR46844">
    <property type="entry name" value="SLR5058 PROTEIN"/>
    <property type="match status" value="1"/>
</dbReference>
<organism evidence="2 3">
    <name type="scientific">Pedobacter helvus</name>
    <dbReference type="NCBI Taxonomy" id="2563444"/>
    <lineage>
        <taxon>Bacteria</taxon>
        <taxon>Pseudomonadati</taxon>
        <taxon>Bacteroidota</taxon>
        <taxon>Sphingobacteriia</taxon>
        <taxon>Sphingobacteriales</taxon>
        <taxon>Sphingobacteriaceae</taxon>
        <taxon>Pedobacter</taxon>
    </lineage>
</organism>
<dbReference type="Pfam" id="PF05729">
    <property type="entry name" value="NACHT"/>
    <property type="match status" value="1"/>
</dbReference>
<protein>
    <submittedName>
        <fullName evidence="2">NACHT domain-containing protein</fullName>
    </submittedName>
</protein>
<comment type="caution">
    <text evidence="2">The sequence shown here is derived from an EMBL/GenBank/DDBJ whole genome shotgun (WGS) entry which is preliminary data.</text>
</comment>
<dbReference type="SUPFAM" id="SSF52540">
    <property type="entry name" value="P-loop containing nucleoside triphosphate hydrolases"/>
    <property type="match status" value="1"/>
</dbReference>
<feature type="domain" description="NACHT" evidence="1">
    <location>
        <begin position="94"/>
        <end position="211"/>
    </location>
</feature>
<evidence type="ECO:0000259" key="1">
    <source>
        <dbReference type="PROSITE" id="PS50837"/>
    </source>
</evidence>
<gene>
    <name evidence="2" type="ORF">E5L68_007330</name>
</gene>
<keyword evidence="3" id="KW-1185">Reference proteome</keyword>
<dbReference type="InterPro" id="IPR007111">
    <property type="entry name" value="NACHT_NTPase"/>
</dbReference>
<evidence type="ECO:0000313" key="3">
    <source>
        <dbReference type="Proteomes" id="UP001517367"/>
    </source>
</evidence>